<evidence type="ECO:0000256" key="8">
    <source>
        <dbReference type="ARBA" id="ARBA00023239"/>
    </source>
</evidence>
<feature type="compositionally biased region" description="Low complexity" evidence="10">
    <location>
        <begin position="275"/>
        <end position="286"/>
    </location>
</feature>
<evidence type="ECO:0000256" key="4">
    <source>
        <dbReference type="ARBA" id="ARBA00022692"/>
    </source>
</evidence>
<dbReference type="Pfam" id="PF07714">
    <property type="entry name" value="PK_Tyr_Ser-Thr"/>
    <property type="match status" value="1"/>
</dbReference>
<evidence type="ECO:0000256" key="9">
    <source>
        <dbReference type="ARBA" id="ARBA00023293"/>
    </source>
</evidence>
<evidence type="ECO:0000259" key="11">
    <source>
        <dbReference type="PROSITE" id="PS50011"/>
    </source>
</evidence>
<keyword evidence="6" id="KW-1133">Transmembrane helix</keyword>
<dbReference type="Pfam" id="PF01094">
    <property type="entry name" value="ANF_receptor"/>
    <property type="match status" value="1"/>
</dbReference>
<feature type="region of interest" description="Disordered" evidence="10">
    <location>
        <begin position="275"/>
        <end position="307"/>
    </location>
</feature>
<dbReference type="GO" id="GO:0004383">
    <property type="term" value="F:guanylate cyclase activity"/>
    <property type="evidence" value="ECO:0007669"/>
    <property type="project" value="UniProtKB-EC"/>
</dbReference>
<proteinExistence type="predicted"/>
<evidence type="ECO:0000256" key="3">
    <source>
        <dbReference type="ARBA" id="ARBA00012202"/>
    </source>
</evidence>
<evidence type="ECO:0000256" key="10">
    <source>
        <dbReference type="SAM" id="MobiDB-lite"/>
    </source>
</evidence>
<name>A0A1D1V2K7_RAMVA</name>
<evidence type="ECO:0000313" key="12">
    <source>
        <dbReference type="EMBL" id="GAU96046.1"/>
    </source>
</evidence>
<dbReference type="InterPro" id="IPR001828">
    <property type="entry name" value="ANF_lig-bd_rcpt"/>
</dbReference>
<reference evidence="12 13" key="1">
    <citation type="journal article" date="2016" name="Nat. Commun.">
        <title>Extremotolerant tardigrade genome and improved radiotolerance of human cultured cells by tardigrade-unique protein.</title>
        <authorList>
            <person name="Hashimoto T."/>
            <person name="Horikawa D.D."/>
            <person name="Saito Y."/>
            <person name="Kuwahara H."/>
            <person name="Kozuka-Hata H."/>
            <person name="Shin-I T."/>
            <person name="Minakuchi Y."/>
            <person name="Ohishi K."/>
            <person name="Motoyama A."/>
            <person name="Aizu T."/>
            <person name="Enomoto A."/>
            <person name="Kondo K."/>
            <person name="Tanaka S."/>
            <person name="Hara Y."/>
            <person name="Koshikawa S."/>
            <person name="Sagara H."/>
            <person name="Miura T."/>
            <person name="Yokobori S."/>
            <person name="Miyagawa K."/>
            <person name="Suzuki Y."/>
            <person name="Kubo T."/>
            <person name="Oyama M."/>
            <person name="Kohara Y."/>
            <person name="Fujiyama A."/>
            <person name="Arakawa K."/>
            <person name="Katayama T."/>
            <person name="Toyoda A."/>
            <person name="Kunieda T."/>
        </authorList>
    </citation>
    <scope>NUCLEOTIDE SEQUENCE [LARGE SCALE GENOMIC DNA]</scope>
    <source>
        <strain evidence="12 13">YOKOZUNA-1</strain>
    </source>
</reference>
<evidence type="ECO:0000256" key="1">
    <source>
        <dbReference type="ARBA" id="ARBA00001436"/>
    </source>
</evidence>
<dbReference type="SUPFAM" id="SSF53822">
    <property type="entry name" value="Periplasmic binding protein-like I"/>
    <property type="match status" value="1"/>
</dbReference>
<keyword evidence="13" id="KW-1185">Reference proteome</keyword>
<dbReference type="GO" id="GO:0004016">
    <property type="term" value="F:adenylate cyclase activity"/>
    <property type="evidence" value="ECO:0007669"/>
    <property type="project" value="TreeGrafter"/>
</dbReference>
<dbReference type="InterPro" id="IPR028082">
    <property type="entry name" value="Peripla_BP_I"/>
</dbReference>
<evidence type="ECO:0000256" key="7">
    <source>
        <dbReference type="ARBA" id="ARBA00023136"/>
    </source>
</evidence>
<keyword evidence="5" id="KW-0547">Nucleotide-binding</keyword>
<organism evidence="12 13">
    <name type="scientific">Ramazzottius varieornatus</name>
    <name type="common">Water bear</name>
    <name type="synonym">Tardigrade</name>
    <dbReference type="NCBI Taxonomy" id="947166"/>
    <lineage>
        <taxon>Eukaryota</taxon>
        <taxon>Metazoa</taxon>
        <taxon>Ecdysozoa</taxon>
        <taxon>Tardigrada</taxon>
        <taxon>Eutardigrada</taxon>
        <taxon>Parachela</taxon>
        <taxon>Hypsibioidea</taxon>
        <taxon>Ramazzottiidae</taxon>
        <taxon>Ramazzottius</taxon>
    </lineage>
</organism>
<keyword evidence="9" id="KW-0141">cGMP biosynthesis</keyword>
<evidence type="ECO:0000256" key="5">
    <source>
        <dbReference type="ARBA" id="ARBA00022741"/>
    </source>
</evidence>
<dbReference type="STRING" id="947166.A0A1D1V2K7"/>
<dbReference type="InterPro" id="IPR050401">
    <property type="entry name" value="Cyclic_nucleotide_synthase"/>
</dbReference>
<keyword evidence="4" id="KW-0812">Transmembrane</keyword>
<dbReference type="PROSITE" id="PS50011">
    <property type="entry name" value="PROTEIN_KINASE_DOM"/>
    <property type="match status" value="1"/>
</dbReference>
<keyword evidence="7" id="KW-0472">Membrane</keyword>
<dbReference type="OrthoDB" id="1890790at2759"/>
<accession>A0A1D1V2K7</accession>
<dbReference type="GO" id="GO:0004672">
    <property type="term" value="F:protein kinase activity"/>
    <property type="evidence" value="ECO:0007669"/>
    <property type="project" value="InterPro"/>
</dbReference>
<dbReference type="GO" id="GO:0007168">
    <property type="term" value="P:receptor guanylyl cyclase signaling pathway"/>
    <property type="evidence" value="ECO:0007669"/>
    <property type="project" value="TreeGrafter"/>
</dbReference>
<comment type="caution">
    <text evidence="12">The sequence shown here is derived from an EMBL/GenBank/DDBJ whole genome shotgun (WGS) entry which is preliminary data.</text>
</comment>
<feature type="domain" description="Protein kinase" evidence="11">
    <location>
        <begin position="229"/>
        <end position="555"/>
    </location>
</feature>
<sequence length="555" mass="62282">MVQAARDGMVNGEWVFYTADLFLNDVLGVAGNWKQRDGYDKEALSAYRFLFVLSIRDVRNNSQYKTFQAQVRNRGAVKFNKSKESIVINYYSATFHDAVLLFAKGLRTAYENPIRPRSYDGQLPLSVNTVVRWTWNSTFQGASGLVYINPKGDRADDLTIYRMTDEILGTFSVVAVYYGNEGAYRELRSINWRTSDGLPPLNEPVCGYENTRCVQITSAVSIGGSLAGLLILCLLGAGIRYCIKHRNVKSKHHSEWLAEWEDITMDALSTQSRMSLNSNSSLSKPSLRSDDDSASRRSKKKPPPSSGRLAFGTWQGRLVMVTLCEPHIVNLKKMLSEVKVVRGMSHDNILHFLGAVVGPDHYAVIGEYCSKGTLQDLLADETAKLDWIFRYSLLSDLVKGIIYIHGSPLAVHGRLTSACCYVDGKFVLKVGDYGLPTMYKRTIPAELTYQNYVSLYWTAPELLDRPNGPGTPEGDVYAYGIILQEIILREEPYSMYELEPEGKCTAFPSFSLETDKCFRTNGMSNFQKSSPGFETRKYSSDRISHPRMVPPGCCP</sequence>
<evidence type="ECO:0000256" key="2">
    <source>
        <dbReference type="ARBA" id="ARBA00004370"/>
    </source>
</evidence>
<gene>
    <name evidence="12" type="primary">RvY_07548</name>
    <name evidence="12" type="synonym">RvY_07548.1</name>
    <name evidence="12" type="ORF">RvY_07548-1</name>
</gene>
<comment type="catalytic activity">
    <reaction evidence="1">
        <text>GTP = 3',5'-cyclic GMP + diphosphate</text>
        <dbReference type="Rhea" id="RHEA:13665"/>
        <dbReference type="ChEBI" id="CHEBI:33019"/>
        <dbReference type="ChEBI" id="CHEBI:37565"/>
        <dbReference type="ChEBI" id="CHEBI:57746"/>
        <dbReference type="EC" id="4.6.1.2"/>
    </reaction>
</comment>
<evidence type="ECO:0000256" key="6">
    <source>
        <dbReference type="ARBA" id="ARBA00022989"/>
    </source>
</evidence>
<dbReference type="Gene3D" id="1.10.510.10">
    <property type="entry name" value="Transferase(Phosphotransferase) domain 1"/>
    <property type="match status" value="1"/>
</dbReference>
<dbReference type="Proteomes" id="UP000186922">
    <property type="component" value="Unassembled WGS sequence"/>
</dbReference>
<dbReference type="EC" id="4.6.1.2" evidence="3"/>
<keyword evidence="8" id="KW-0456">Lyase</keyword>
<dbReference type="GO" id="GO:0005524">
    <property type="term" value="F:ATP binding"/>
    <property type="evidence" value="ECO:0007669"/>
    <property type="project" value="InterPro"/>
</dbReference>
<dbReference type="GO" id="GO:0001653">
    <property type="term" value="F:peptide receptor activity"/>
    <property type="evidence" value="ECO:0007669"/>
    <property type="project" value="TreeGrafter"/>
</dbReference>
<dbReference type="InterPro" id="IPR000719">
    <property type="entry name" value="Prot_kinase_dom"/>
</dbReference>
<dbReference type="SUPFAM" id="SSF56112">
    <property type="entry name" value="Protein kinase-like (PK-like)"/>
    <property type="match status" value="1"/>
</dbReference>
<comment type="subcellular location">
    <subcellularLocation>
        <location evidence="2">Membrane</location>
    </subcellularLocation>
</comment>
<dbReference type="AlphaFoldDB" id="A0A1D1V2K7"/>
<dbReference type="EMBL" id="BDGG01000003">
    <property type="protein sequence ID" value="GAU96046.1"/>
    <property type="molecule type" value="Genomic_DNA"/>
</dbReference>
<dbReference type="Gene3D" id="3.40.50.2300">
    <property type="match status" value="2"/>
</dbReference>
<dbReference type="GO" id="GO:0005886">
    <property type="term" value="C:plasma membrane"/>
    <property type="evidence" value="ECO:0007669"/>
    <property type="project" value="TreeGrafter"/>
</dbReference>
<dbReference type="PANTHER" id="PTHR11920:SF501">
    <property type="entry name" value="GUANYLATE CYCLASE 32E"/>
    <property type="match status" value="1"/>
</dbReference>
<dbReference type="InterPro" id="IPR011009">
    <property type="entry name" value="Kinase-like_dom_sf"/>
</dbReference>
<evidence type="ECO:0000313" key="13">
    <source>
        <dbReference type="Proteomes" id="UP000186922"/>
    </source>
</evidence>
<dbReference type="InterPro" id="IPR001245">
    <property type="entry name" value="Ser-Thr/Tyr_kinase_cat_dom"/>
</dbReference>
<protein>
    <recommendedName>
        <fullName evidence="3">guanylate cyclase</fullName>
        <ecNumber evidence="3">4.6.1.2</ecNumber>
    </recommendedName>
</protein>
<dbReference type="PANTHER" id="PTHR11920">
    <property type="entry name" value="GUANYLYL CYCLASE"/>
    <property type="match status" value="1"/>
</dbReference>